<gene>
    <name evidence="2" type="ORF">E0H75_08875</name>
</gene>
<dbReference type="PROSITE" id="PS51186">
    <property type="entry name" value="GNAT"/>
    <property type="match status" value="1"/>
</dbReference>
<sequence>MDVRVTTDPAAFQRTVFPFLQRDPVLHTLIMGSVHQRANGTAPAETGPSYFVSVHDGDVVGAAMRTPGRAVYLGALREDLAEPVADAYADVLPELVGVEGSRPAAEQFARRWSELRGGRTIESTASRLHKLGTLTLLAADAGQARLMRADELDVVGAWGADGFPRELRNGYKEWAARHLAQGTLWIWEAEGTPVSMAGFRLPTFGVCRIGPVYTPPEHRRHGYAGALTSHLSAEILAQGNQACLYTDLANPTSNKIYHQAGYRPVADFVHLELVA</sequence>
<dbReference type="Gene3D" id="3.40.630.30">
    <property type="match status" value="1"/>
</dbReference>
<evidence type="ECO:0000313" key="3">
    <source>
        <dbReference type="Proteomes" id="UP000293342"/>
    </source>
</evidence>
<dbReference type="CDD" id="cd04301">
    <property type="entry name" value="NAT_SF"/>
    <property type="match status" value="1"/>
</dbReference>
<dbReference type="Proteomes" id="UP000293342">
    <property type="component" value="Unassembled WGS sequence"/>
</dbReference>
<dbReference type="GO" id="GO:0016747">
    <property type="term" value="F:acyltransferase activity, transferring groups other than amino-acyl groups"/>
    <property type="evidence" value="ECO:0007669"/>
    <property type="project" value="InterPro"/>
</dbReference>
<keyword evidence="3" id="KW-1185">Reference proteome</keyword>
<evidence type="ECO:0000313" key="2">
    <source>
        <dbReference type="EMBL" id="TCC53774.1"/>
    </source>
</evidence>
<evidence type="ECO:0000259" key="1">
    <source>
        <dbReference type="PROSITE" id="PS51186"/>
    </source>
</evidence>
<dbReference type="AlphaFoldDB" id="A0A4R0K4Q7"/>
<dbReference type="OrthoDB" id="3174529at2"/>
<dbReference type="RefSeq" id="WP_131512686.1">
    <property type="nucleotide sequence ID" value="NZ_SJKD01000001.1"/>
</dbReference>
<proteinExistence type="predicted"/>
<reference evidence="2 3" key="1">
    <citation type="submission" date="2019-02" db="EMBL/GenBank/DDBJ databases">
        <title>Kribbella capetownensis sp. nov. and Kribbella speibonae sp. nov., isolated from soil.</title>
        <authorList>
            <person name="Curtis S.M."/>
            <person name="Norton I."/>
            <person name="Everest G.J."/>
            <person name="Meyers P.R."/>
        </authorList>
    </citation>
    <scope>NUCLEOTIDE SEQUENCE [LARGE SCALE GENOMIC DNA]</scope>
    <source>
        <strain evidence="2 3">YM53</strain>
    </source>
</reference>
<name>A0A4R0K4Q7_9ACTN</name>
<dbReference type="EMBL" id="SJKD01000001">
    <property type="protein sequence ID" value="TCC53774.1"/>
    <property type="molecule type" value="Genomic_DNA"/>
</dbReference>
<comment type="caution">
    <text evidence="2">The sequence shown here is derived from an EMBL/GenBank/DDBJ whole genome shotgun (WGS) entry which is preliminary data.</text>
</comment>
<dbReference type="InterPro" id="IPR013653">
    <property type="entry name" value="GCN5-like_dom"/>
</dbReference>
<keyword evidence="2" id="KW-0808">Transferase</keyword>
<protein>
    <submittedName>
        <fullName evidence="2">GNAT family N-acetyltransferase</fullName>
    </submittedName>
</protein>
<feature type="domain" description="N-acetyltransferase" evidence="1">
    <location>
        <begin position="142"/>
        <end position="275"/>
    </location>
</feature>
<dbReference type="InterPro" id="IPR016181">
    <property type="entry name" value="Acyl_CoA_acyltransferase"/>
</dbReference>
<accession>A0A4R0K4Q7</accession>
<dbReference type="InterPro" id="IPR000182">
    <property type="entry name" value="GNAT_dom"/>
</dbReference>
<dbReference type="SUPFAM" id="SSF55729">
    <property type="entry name" value="Acyl-CoA N-acyltransferases (Nat)"/>
    <property type="match status" value="1"/>
</dbReference>
<organism evidence="2 3">
    <name type="scientific">Kribbella capetownensis</name>
    <dbReference type="NCBI Taxonomy" id="1572659"/>
    <lineage>
        <taxon>Bacteria</taxon>
        <taxon>Bacillati</taxon>
        <taxon>Actinomycetota</taxon>
        <taxon>Actinomycetes</taxon>
        <taxon>Propionibacteriales</taxon>
        <taxon>Kribbellaceae</taxon>
        <taxon>Kribbella</taxon>
    </lineage>
</organism>
<dbReference type="Pfam" id="PF08445">
    <property type="entry name" value="FR47"/>
    <property type="match status" value="1"/>
</dbReference>